<accession>A0A8S0X5L1</accession>
<name>A0A8S0X5L1_CYCAE</name>
<proteinExistence type="predicted"/>
<evidence type="ECO:0008006" key="4">
    <source>
        <dbReference type="Google" id="ProtNLM"/>
    </source>
</evidence>
<dbReference type="Gene3D" id="3.80.10.10">
    <property type="entry name" value="Ribonuclease Inhibitor"/>
    <property type="match status" value="1"/>
</dbReference>
<feature type="region of interest" description="Disordered" evidence="1">
    <location>
        <begin position="507"/>
        <end position="538"/>
    </location>
</feature>
<feature type="compositionally biased region" description="Acidic residues" evidence="1">
    <location>
        <begin position="192"/>
        <end position="204"/>
    </location>
</feature>
<dbReference type="OrthoDB" id="2269034at2759"/>
<evidence type="ECO:0000313" key="3">
    <source>
        <dbReference type="Proteomes" id="UP000467700"/>
    </source>
</evidence>
<feature type="region of interest" description="Disordered" evidence="1">
    <location>
        <begin position="183"/>
        <end position="205"/>
    </location>
</feature>
<reference evidence="2 3" key="1">
    <citation type="submission" date="2020-01" db="EMBL/GenBank/DDBJ databases">
        <authorList>
            <person name="Gupta K D."/>
        </authorList>
    </citation>
    <scope>NUCLEOTIDE SEQUENCE [LARGE SCALE GENOMIC DNA]</scope>
</reference>
<comment type="caution">
    <text evidence="2">The sequence shown here is derived from an EMBL/GenBank/DDBJ whole genome shotgun (WGS) entry which is preliminary data.</text>
</comment>
<dbReference type="AlphaFoldDB" id="A0A8S0X5L1"/>
<sequence length="588" mass="66415">MYTYPLSRPFQRRHTEPNIFTFYNNTNTTDPRKKAEEIAHIDAEIGHIEDNIVMLVRRRSFLQRKRNTYSPAVRLPTELLALIFDYACLPSSDDAWKDLFMFQHQWAHGATNLGMGLGTGAVTPLFLGTVCSTWRDIAFGTSRLWNAVKIRLNDKHAQQQALLLRQWLTRAGNRPLSIKIVEDETHAHRSDDDEEHDGSGDDDDRWDRDVTSRAVIDVLASFSTQWHTLDLFVPSNWKNALFKVRHALPQLTNLTLRVVDLSTTLARVDAFAHAPALHSVSLVGYSLSDVALPYAQLERLDAEYFTVSECLDALRRCPSLRQCQFHQVDGLGDVEPPPNTTLAFSVRHEQLQALELVMDGKPEMHALLGALWLPALTKFVLSLSDDEPLVGAVMLFLWGAGCVRTLRHLHLVGETPGDEELVEALREMWGLEVLMLINPDSEEGEKLGDGFLEAMDPSKSRRGRDGNMRCLVPLLQKFEYQGAVSFNPHTLVKFLVQRWKPESTYEAYESNHSSTEARRLSQSPVPMDVDSEPEGLSSPHVSALKSVILTTAKKTQFDNDDADTVRRLIEDGMHLEFVKDVNADGPSW</sequence>
<dbReference type="SUPFAM" id="SSF52047">
    <property type="entry name" value="RNI-like"/>
    <property type="match status" value="1"/>
</dbReference>
<keyword evidence="3" id="KW-1185">Reference proteome</keyword>
<dbReference type="Proteomes" id="UP000467700">
    <property type="component" value="Unassembled WGS sequence"/>
</dbReference>
<feature type="compositionally biased region" description="Polar residues" evidence="1">
    <location>
        <begin position="510"/>
        <end position="524"/>
    </location>
</feature>
<gene>
    <name evidence="2" type="ORF">AAE3_LOCUS10110</name>
</gene>
<dbReference type="InterPro" id="IPR032675">
    <property type="entry name" value="LRR_dom_sf"/>
</dbReference>
<evidence type="ECO:0000256" key="1">
    <source>
        <dbReference type="SAM" id="MobiDB-lite"/>
    </source>
</evidence>
<organism evidence="2 3">
    <name type="scientific">Cyclocybe aegerita</name>
    <name type="common">Black poplar mushroom</name>
    <name type="synonym">Agrocybe aegerita</name>
    <dbReference type="NCBI Taxonomy" id="1973307"/>
    <lineage>
        <taxon>Eukaryota</taxon>
        <taxon>Fungi</taxon>
        <taxon>Dikarya</taxon>
        <taxon>Basidiomycota</taxon>
        <taxon>Agaricomycotina</taxon>
        <taxon>Agaricomycetes</taxon>
        <taxon>Agaricomycetidae</taxon>
        <taxon>Agaricales</taxon>
        <taxon>Agaricineae</taxon>
        <taxon>Bolbitiaceae</taxon>
        <taxon>Cyclocybe</taxon>
    </lineage>
</organism>
<evidence type="ECO:0000313" key="2">
    <source>
        <dbReference type="EMBL" id="CAA7267842.1"/>
    </source>
</evidence>
<dbReference type="EMBL" id="CACVBS010000063">
    <property type="protein sequence ID" value="CAA7267842.1"/>
    <property type="molecule type" value="Genomic_DNA"/>
</dbReference>
<protein>
    <recommendedName>
        <fullName evidence="4">F-box domain-containing protein</fullName>
    </recommendedName>
</protein>